<reference evidence="1" key="1">
    <citation type="submission" date="2022-04" db="EMBL/GenBank/DDBJ databases">
        <title>Genome of the entomopathogenic fungus Entomophthora muscae.</title>
        <authorList>
            <person name="Elya C."/>
            <person name="Lovett B.R."/>
            <person name="Lee E."/>
            <person name="Macias A.M."/>
            <person name="Hajek A.E."/>
            <person name="De Bivort B.L."/>
            <person name="Kasson M.T."/>
            <person name="De Fine Licht H.H."/>
            <person name="Stajich J.E."/>
        </authorList>
    </citation>
    <scope>NUCLEOTIDE SEQUENCE</scope>
    <source>
        <strain evidence="1">Berkeley</strain>
    </source>
</reference>
<comment type="caution">
    <text evidence="1">The sequence shown here is derived from an EMBL/GenBank/DDBJ whole genome shotgun (WGS) entry which is preliminary data.</text>
</comment>
<name>A0ACC2SKC2_9FUNG</name>
<accession>A0ACC2SKC2</accession>
<keyword evidence="2" id="KW-1185">Reference proteome</keyword>
<organism evidence="1 2">
    <name type="scientific">Entomophthora muscae</name>
    <dbReference type="NCBI Taxonomy" id="34485"/>
    <lineage>
        <taxon>Eukaryota</taxon>
        <taxon>Fungi</taxon>
        <taxon>Fungi incertae sedis</taxon>
        <taxon>Zoopagomycota</taxon>
        <taxon>Entomophthoromycotina</taxon>
        <taxon>Entomophthoromycetes</taxon>
        <taxon>Entomophthorales</taxon>
        <taxon>Entomophthoraceae</taxon>
        <taxon>Entomophthora</taxon>
    </lineage>
</organism>
<dbReference type="Proteomes" id="UP001165960">
    <property type="component" value="Unassembled WGS sequence"/>
</dbReference>
<evidence type="ECO:0000313" key="1">
    <source>
        <dbReference type="EMBL" id="KAJ9062836.1"/>
    </source>
</evidence>
<proteinExistence type="predicted"/>
<dbReference type="EMBL" id="QTSX02004988">
    <property type="protein sequence ID" value="KAJ9062836.1"/>
    <property type="molecule type" value="Genomic_DNA"/>
</dbReference>
<gene>
    <name evidence="1" type="ORF">DSO57_1006284</name>
</gene>
<sequence length="81" mass="9091">MRESEKLLKDLDSAIAEIKDIDRKIKARVKSAVLEGDKNRQGVHKGPYCKFTATSGFGPLNLSPSYQERSQNARQTPPFVE</sequence>
<evidence type="ECO:0000313" key="2">
    <source>
        <dbReference type="Proteomes" id="UP001165960"/>
    </source>
</evidence>
<protein>
    <submittedName>
        <fullName evidence="1">Uncharacterized protein</fullName>
    </submittedName>
</protein>